<sequence length="152" mass="16955">MLLIKINSHPAEKRLLGRENLTKSNIVGYYREITIGNQAFKTLFDLGSSDNWISFKNCDCSNQKQFNQSLSKTFNPIGNPFFIEYIASIVAGNTGKDNVLVGRIETVDQIFGLVTAEEDIFAELGFDSIFGMGFNHLNAMNATTPFSNMVEL</sequence>
<dbReference type="PROSITE" id="PS51767">
    <property type="entry name" value="PEPTIDASE_A1"/>
    <property type="match status" value="1"/>
</dbReference>
<keyword evidence="6" id="KW-0865">Zymogen</keyword>
<dbReference type="Gene3D" id="2.40.70.10">
    <property type="entry name" value="Acid Proteases"/>
    <property type="match status" value="1"/>
</dbReference>
<dbReference type="InterPro" id="IPR001461">
    <property type="entry name" value="Aspartic_peptidase_A1"/>
</dbReference>
<accession>A0A8H4B1Y3</accession>
<comment type="similarity">
    <text evidence="1">Belongs to the peptidase A1 family.</text>
</comment>
<dbReference type="InterPro" id="IPR021109">
    <property type="entry name" value="Peptidase_aspartic_dom_sf"/>
</dbReference>
<dbReference type="GO" id="GO:0006508">
    <property type="term" value="P:proteolysis"/>
    <property type="evidence" value="ECO:0007669"/>
    <property type="project" value="UniProtKB-KW"/>
</dbReference>
<evidence type="ECO:0000256" key="5">
    <source>
        <dbReference type="ARBA" id="ARBA00022801"/>
    </source>
</evidence>
<keyword evidence="3" id="KW-0732">Signal</keyword>
<gene>
    <name evidence="9" type="ORF">F8M41_020092</name>
</gene>
<dbReference type="InterPro" id="IPR034164">
    <property type="entry name" value="Pepsin-like_dom"/>
</dbReference>
<evidence type="ECO:0000256" key="2">
    <source>
        <dbReference type="ARBA" id="ARBA00022670"/>
    </source>
</evidence>
<evidence type="ECO:0000259" key="8">
    <source>
        <dbReference type="PROSITE" id="PS51767"/>
    </source>
</evidence>
<comment type="caution">
    <text evidence="9">The sequence shown here is derived from an EMBL/GenBank/DDBJ whole genome shotgun (WGS) entry which is preliminary data.</text>
</comment>
<dbReference type="InterPro" id="IPR033121">
    <property type="entry name" value="PEPTIDASE_A1"/>
</dbReference>
<dbReference type="CDD" id="cd05471">
    <property type="entry name" value="pepsin_like"/>
    <property type="match status" value="1"/>
</dbReference>
<reference evidence="9 10" key="1">
    <citation type="journal article" date="2019" name="Environ. Microbiol.">
        <title>At the nexus of three kingdoms: the genome of the mycorrhizal fungus Gigaspora margarita provides insights into plant, endobacterial and fungal interactions.</title>
        <authorList>
            <person name="Venice F."/>
            <person name="Ghignone S."/>
            <person name="Salvioli di Fossalunga A."/>
            <person name="Amselem J."/>
            <person name="Novero M."/>
            <person name="Xianan X."/>
            <person name="Sedzielewska Toro K."/>
            <person name="Morin E."/>
            <person name="Lipzen A."/>
            <person name="Grigoriev I.V."/>
            <person name="Henrissat B."/>
            <person name="Martin F.M."/>
            <person name="Bonfante P."/>
        </authorList>
    </citation>
    <scope>NUCLEOTIDE SEQUENCE [LARGE SCALE GENOMIC DNA]</scope>
    <source>
        <strain evidence="9 10">BEG34</strain>
    </source>
</reference>
<dbReference type="FunFam" id="2.40.70.10:FF:000008">
    <property type="entry name" value="Cathepsin D"/>
    <property type="match status" value="1"/>
</dbReference>
<evidence type="ECO:0000256" key="7">
    <source>
        <dbReference type="ARBA" id="ARBA00023157"/>
    </source>
</evidence>
<keyword evidence="5" id="KW-0378">Hydrolase</keyword>
<dbReference type="Pfam" id="PF00026">
    <property type="entry name" value="Asp"/>
    <property type="match status" value="1"/>
</dbReference>
<evidence type="ECO:0000313" key="9">
    <source>
        <dbReference type="EMBL" id="KAF0553706.1"/>
    </source>
</evidence>
<dbReference type="PANTHER" id="PTHR47966:SF51">
    <property type="entry name" value="BETA-SITE APP-CLEAVING ENZYME, ISOFORM A-RELATED"/>
    <property type="match status" value="1"/>
</dbReference>
<organism evidence="9 10">
    <name type="scientific">Gigaspora margarita</name>
    <dbReference type="NCBI Taxonomy" id="4874"/>
    <lineage>
        <taxon>Eukaryota</taxon>
        <taxon>Fungi</taxon>
        <taxon>Fungi incertae sedis</taxon>
        <taxon>Mucoromycota</taxon>
        <taxon>Glomeromycotina</taxon>
        <taxon>Glomeromycetes</taxon>
        <taxon>Diversisporales</taxon>
        <taxon>Gigasporaceae</taxon>
        <taxon>Gigaspora</taxon>
    </lineage>
</organism>
<keyword evidence="4" id="KW-0064">Aspartyl protease</keyword>
<proteinExistence type="inferred from homology"/>
<keyword evidence="10" id="KW-1185">Reference proteome</keyword>
<evidence type="ECO:0000256" key="4">
    <source>
        <dbReference type="ARBA" id="ARBA00022750"/>
    </source>
</evidence>
<name>A0A8H4B1Y3_GIGMA</name>
<dbReference type="OrthoDB" id="2747330at2759"/>
<dbReference type="Proteomes" id="UP000439903">
    <property type="component" value="Unassembled WGS sequence"/>
</dbReference>
<dbReference type="PANTHER" id="PTHR47966">
    <property type="entry name" value="BETA-SITE APP-CLEAVING ENZYME, ISOFORM A-RELATED"/>
    <property type="match status" value="1"/>
</dbReference>
<dbReference type="SUPFAM" id="SSF50630">
    <property type="entry name" value="Acid proteases"/>
    <property type="match status" value="1"/>
</dbReference>
<dbReference type="GO" id="GO:0004190">
    <property type="term" value="F:aspartic-type endopeptidase activity"/>
    <property type="evidence" value="ECO:0007669"/>
    <property type="project" value="UniProtKB-KW"/>
</dbReference>
<evidence type="ECO:0000256" key="3">
    <source>
        <dbReference type="ARBA" id="ARBA00022729"/>
    </source>
</evidence>
<keyword evidence="2" id="KW-0645">Protease</keyword>
<dbReference type="AlphaFoldDB" id="A0A8H4B1Y3"/>
<feature type="domain" description="Peptidase A1" evidence="8">
    <location>
        <begin position="29"/>
        <end position="152"/>
    </location>
</feature>
<evidence type="ECO:0000256" key="1">
    <source>
        <dbReference type="ARBA" id="ARBA00007447"/>
    </source>
</evidence>
<keyword evidence="7" id="KW-1015">Disulfide bond</keyword>
<evidence type="ECO:0000313" key="10">
    <source>
        <dbReference type="Proteomes" id="UP000439903"/>
    </source>
</evidence>
<protein>
    <submittedName>
        <fullName evidence="9">Pepsin A-like</fullName>
    </submittedName>
</protein>
<dbReference type="EMBL" id="WTPW01000055">
    <property type="protein sequence ID" value="KAF0553706.1"/>
    <property type="molecule type" value="Genomic_DNA"/>
</dbReference>
<evidence type="ECO:0000256" key="6">
    <source>
        <dbReference type="ARBA" id="ARBA00023145"/>
    </source>
</evidence>